<feature type="domain" description="UBZ4-type" evidence="21">
    <location>
        <begin position="237"/>
        <end position="264"/>
    </location>
</feature>
<dbReference type="InterPro" id="IPR001841">
    <property type="entry name" value="Znf_RING"/>
</dbReference>
<evidence type="ECO:0000256" key="14">
    <source>
        <dbReference type="ARBA" id="ARBA00023242"/>
    </source>
</evidence>
<keyword evidence="6" id="KW-0808">Transferase</keyword>
<evidence type="ECO:0000256" key="16">
    <source>
        <dbReference type="PROSITE-ProRule" id="PRU00175"/>
    </source>
</evidence>
<evidence type="ECO:0000256" key="12">
    <source>
        <dbReference type="ARBA" id="ARBA00023125"/>
    </source>
</evidence>
<gene>
    <name evidence="22" type="ORF">NTJ_04878</name>
</gene>
<dbReference type="PROSITE" id="PS50089">
    <property type="entry name" value="ZF_RING_2"/>
    <property type="match status" value="1"/>
</dbReference>
<evidence type="ECO:0000256" key="6">
    <source>
        <dbReference type="ARBA" id="ARBA00022679"/>
    </source>
</evidence>
<keyword evidence="7" id="KW-0479">Metal-binding</keyword>
<evidence type="ECO:0000313" key="23">
    <source>
        <dbReference type="Proteomes" id="UP001307889"/>
    </source>
</evidence>
<dbReference type="EMBL" id="AP028911">
    <property type="protein sequence ID" value="BES92070.1"/>
    <property type="molecule type" value="Genomic_DNA"/>
</dbReference>
<dbReference type="InterPro" id="IPR003034">
    <property type="entry name" value="SAP_dom"/>
</dbReference>
<evidence type="ECO:0000259" key="21">
    <source>
        <dbReference type="PROSITE" id="PS51908"/>
    </source>
</evidence>
<evidence type="ECO:0000256" key="8">
    <source>
        <dbReference type="ARBA" id="ARBA00022763"/>
    </source>
</evidence>
<organism evidence="22 23">
    <name type="scientific">Nesidiocoris tenuis</name>
    <dbReference type="NCBI Taxonomy" id="355587"/>
    <lineage>
        <taxon>Eukaryota</taxon>
        <taxon>Metazoa</taxon>
        <taxon>Ecdysozoa</taxon>
        <taxon>Arthropoda</taxon>
        <taxon>Hexapoda</taxon>
        <taxon>Insecta</taxon>
        <taxon>Pterygota</taxon>
        <taxon>Neoptera</taxon>
        <taxon>Paraneoptera</taxon>
        <taxon>Hemiptera</taxon>
        <taxon>Heteroptera</taxon>
        <taxon>Panheteroptera</taxon>
        <taxon>Cimicomorpha</taxon>
        <taxon>Miridae</taxon>
        <taxon>Dicyphina</taxon>
        <taxon>Nesidiocoris</taxon>
    </lineage>
</organism>
<evidence type="ECO:0000256" key="9">
    <source>
        <dbReference type="ARBA" id="ARBA00022771"/>
    </source>
</evidence>
<evidence type="ECO:0000256" key="17">
    <source>
        <dbReference type="PROSITE-ProRule" id="PRU01256"/>
    </source>
</evidence>
<dbReference type="Pfam" id="PF13923">
    <property type="entry name" value="zf-C3HC4_2"/>
    <property type="match status" value="1"/>
</dbReference>
<dbReference type="Gene3D" id="3.30.40.10">
    <property type="entry name" value="Zinc/RING finger domain, C3HC4 (zinc finger)"/>
    <property type="match status" value="1"/>
</dbReference>
<feature type="compositionally biased region" description="Polar residues" evidence="18">
    <location>
        <begin position="180"/>
        <end position="205"/>
    </location>
</feature>
<evidence type="ECO:0000259" key="20">
    <source>
        <dbReference type="PROSITE" id="PS50800"/>
    </source>
</evidence>
<evidence type="ECO:0000256" key="1">
    <source>
        <dbReference type="ARBA" id="ARBA00000900"/>
    </source>
</evidence>
<feature type="compositionally biased region" description="Low complexity" evidence="18">
    <location>
        <begin position="654"/>
        <end position="664"/>
    </location>
</feature>
<keyword evidence="9 16" id="KW-0863">Zinc-finger</keyword>
<protein>
    <recommendedName>
        <fullName evidence="5">RING-type E3 ubiquitin transferase</fullName>
        <ecNumber evidence="5">2.3.2.27</ecNumber>
    </recommendedName>
    <alternativeName>
        <fullName evidence="15">RING-type E3 ubiquitin transferase RAD18</fullName>
    </alternativeName>
</protein>
<keyword evidence="13 17" id="KW-0234">DNA repair</keyword>
<dbReference type="InterPro" id="IPR006642">
    <property type="entry name" value="Rad18_UBZ4"/>
</dbReference>
<proteinExistence type="inferred from homology"/>
<evidence type="ECO:0000256" key="7">
    <source>
        <dbReference type="ARBA" id="ARBA00022723"/>
    </source>
</evidence>
<keyword evidence="10" id="KW-0833">Ubl conjugation pathway</keyword>
<name>A0ABN7AME0_9HEMI</name>
<feature type="region of interest" description="Disordered" evidence="18">
    <location>
        <begin position="532"/>
        <end position="746"/>
    </location>
</feature>
<comment type="pathway">
    <text evidence="3">Protein modification; protein ubiquitination.</text>
</comment>
<evidence type="ECO:0000256" key="11">
    <source>
        <dbReference type="ARBA" id="ARBA00022833"/>
    </source>
</evidence>
<accession>A0ABN7AME0</accession>
<dbReference type="InterPro" id="IPR017907">
    <property type="entry name" value="Znf_RING_CS"/>
</dbReference>
<dbReference type="Proteomes" id="UP001307889">
    <property type="component" value="Chromosome 3"/>
</dbReference>
<dbReference type="EC" id="2.3.2.27" evidence="5"/>
<feature type="region of interest" description="Disordered" evidence="18">
    <location>
        <begin position="411"/>
        <end position="516"/>
    </location>
</feature>
<dbReference type="Pfam" id="PF02037">
    <property type="entry name" value="SAP"/>
    <property type="match status" value="1"/>
</dbReference>
<sequence>MSSEASWPNEFADFKRLDAVLKCGICYDYMTNSMITSCSHTYCSLCIRKFMQYKNQCPACFEETYEIHLRNNRPLDEVITIFVKMKEKLQRALRLATIVPCAKDSTEESSSLAKTPKNSSKVFAPKTPSALRGSAGALAVQLFKTNEDSSVIDLSGDDLLSSSSASHQASPCREKKMASGASSAANQSKTPGLPPVSSQTPSDKSTTGEDIVVNGVKIPGIFNPPVVFPKAKKPDEMAQCPVCHVDVPARNINMHLDACLAAESDVCQKKEKIPKKRPLLPKRLYHLMQDKGLKKVCKEYGLNTNGDRKTLISRIQRYTVLYNAENDSPNPRSVAELIAQVDRQEREEKRPCSLVKSLAKQQQQRIVIDRKADPEVIEQANKAYRDDNRDSFMKLIEQMRAREGKYIKPTGLPARVYSDDDDDDSGLRTAAPNRGDFDPNRPSTSRDGSTVDPPLTSEQDTSVDQNEESCESDSDIFESGPQPSGLIDWNKTRVEEADTQLPAIEENDDGRTDLAKPSVIAAEDEAIETLEVRKTSHTSPSAPKLLNHILDPPTLDSESEEDDCFEITSKTPSRTNAVAKPDTPAAEGCTRYTPFRRKSLSKDVANEPKEQDDKLAEDCGDDESTPQNARTKRRFTRSTTKTLSARGTKRKSKSSPGSNSSESQDSADHPAGVCNGTGRDGSASPTPTVSTDTEESDELGEKPPQQRTTRRSLRYQGDKSAVSETSNEESRRITRKRARKDLSPAF</sequence>
<feature type="compositionally biased region" description="Basic and acidic residues" evidence="18">
    <location>
        <begin position="600"/>
        <end position="617"/>
    </location>
</feature>
<dbReference type="SMART" id="SM00513">
    <property type="entry name" value="SAP"/>
    <property type="match status" value="1"/>
</dbReference>
<keyword evidence="23" id="KW-1185">Reference proteome</keyword>
<dbReference type="SUPFAM" id="SSF57850">
    <property type="entry name" value="RING/U-box"/>
    <property type="match status" value="1"/>
</dbReference>
<keyword evidence="8 17" id="KW-0227">DNA damage</keyword>
<keyword evidence="14" id="KW-0539">Nucleus</keyword>
<feature type="region of interest" description="Disordered" evidence="18">
    <location>
        <begin position="163"/>
        <end position="208"/>
    </location>
</feature>
<evidence type="ECO:0000313" key="22">
    <source>
        <dbReference type="EMBL" id="BES92070.1"/>
    </source>
</evidence>
<dbReference type="SMART" id="SM00734">
    <property type="entry name" value="ZnF_Rad18"/>
    <property type="match status" value="1"/>
</dbReference>
<evidence type="ECO:0000256" key="15">
    <source>
        <dbReference type="ARBA" id="ARBA00031783"/>
    </source>
</evidence>
<feature type="domain" description="RING-type" evidence="19">
    <location>
        <begin position="23"/>
        <end position="60"/>
    </location>
</feature>
<evidence type="ECO:0000256" key="18">
    <source>
        <dbReference type="SAM" id="MobiDB-lite"/>
    </source>
</evidence>
<feature type="domain" description="SAP" evidence="20">
    <location>
        <begin position="285"/>
        <end position="319"/>
    </location>
</feature>
<dbReference type="PROSITE" id="PS51908">
    <property type="entry name" value="ZF_UBZ4"/>
    <property type="match status" value="1"/>
</dbReference>
<comment type="subcellular location">
    <subcellularLocation>
        <location evidence="2">Nucleus</location>
    </subcellularLocation>
</comment>
<evidence type="ECO:0000256" key="4">
    <source>
        <dbReference type="ARBA" id="ARBA00009506"/>
    </source>
</evidence>
<evidence type="ECO:0000256" key="2">
    <source>
        <dbReference type="ARBA" id="ARBA00004123"/>
    </source>
</evidence>
<dbReference type="PROSITE" id="PS00518">
    <property type="entry name" value="ZF_RING_1"/>
    <property type="match status" value="1"/>
</dbReference>
<dbReference type="CDD" id="cd16529">
    <property type="entry name" value="RING-HC_RAD18"/>
    <property type="match status" value="1"/>
</dbReference>
<dbReference type="PANTHER" id="PTHR14134">
    <property type="entry name" value="E3 UBIQUITIN-PROTEIN LIGASE RAD18"/>
    <property type="match status" value="1"/>
</dbReference>
<dbReference type="SMART" id="SM00184">
    <property type="entry name" value="RING"/>
    <property type="match status" value="1"/>
</dbReference>
<evidence type="ECO:0000256" key="10">
    <source>
        <dbReference type="ARBA" id="ARBA00022786"/>
    </source>
</evidence>
<comment type="similarity">
    <text evidence="4">Belongs to the RAD18 family.</text>
</comment>
<comment type="catalytic activity">
    <reaction evidence="1">
        <text>S-ubiquitinyl-[E2 ubiquitin-conjugating enzyme]-L-cysteine + [acceptor protein]-L-lysine = [E2 ubiquitin-conjugating enzyme]-L-cysteine + N(6)-ubiquitinyl-[acceptor protein]-L-lysine.</text>
        <dbReference type="EC" id="2.3.2.27"/>
    </reaction>
</comment>
<evidence type="ECO:0000259" key="19">
    <source>
        <dbReference type="PROSITE" id="PS50089"/>
    </source>
</evidence>
<feature type="compositionally biased region" description="Acidic residues" evidence="18">
    <location>
        <begin position="465"/>
        <end position="476"/>
    </location>
</feature>
<reference evidence="22 23" key="1">
    <citation type="submission" date="2023-09" db="EMBL/GenBank/DDBJ databases">
        <title>Nesidiocoris tenuis whole genome shotgun sequence.</title>
        <authorList>
            <person name="Shibata T."/>
            <person name="Shimoda M."/>
            <person name="Kobayashi T."/>
            <person name="Uehara T."/>
        </authorList>
    </citation>
    <scope>NUCLEOTIDE SEQUENCE [LARGE SCALE GENOMIC DNA]</scope>
    <source>
        <strain evidence="22 23">Japan</strain>
    </source>
</reference>
<dbReference type="InterPro" id="IPR039577">
    <property type="entry name" value="Rad18"/>
</dbReference>
<dbReference type="PANTHER" id="PTHR14134:SF2">
    <property type="entry name" value="E3 UBIQUITIN-PROTEIN LIGASE RAD18"/>
    <property type="match status" value="1"/>
</dbReference>
<keyword evidence="11" id="KW-0862">Zinc</keyword>
<evidence type="ECO:0000256" key="3">
    <source>
        <dbReference type="ARBA" id="ARBA00004906"/>
    </source>
</evidence>
<dbReference type="Gene3D" id="3.30.160.60">
    <property type="entry name" value="Classic Zinc Finger"/>
    <property type="match status" value="1"/>
</dbReference>
<keyword evidence="12" id="KW-0238">DNA-binding</keyword>
<evidence type="ECO:0000256" key="5">
    <source>
        <dbReference type="ARBA" id="ARBA00012483"/>
    </source>
</evidence>
<dbReference type="PROSITE" id="PS50800">
    <property type="entry name" value="SAP"/>
    <property type="match status" value="1"/>
</dbReference>
<evidence type="ECO:0000256" key="13">
    <source>
        <dbReference type="ARBA" id="ARBA00023204"/>
    </source>
</evidence>
<dbReference type="InterPro" id="IPR013083">
    <property type="entry name" value="Znf_RING/FYVE/PHD"/>
</dbReference>